<dbReference type="EMBL" id="KQ981335">
    <property type="protein sequence ID" value="KYN42608.1"/>
    <property type="molecule type" value="Genomic_DNA"/>
</dbReference>
<accession>A0A195FQ53</accession>
<gene>
    <name evidence="2" type="ORF">ALC56_02943</name>
</gene>
<protein>
    <submittedName>
        <fullName evidence="2">Uncharacterized protein</fullName>
    </submittedName>
</protein>
<evidence type="ECO:0000313" key="2">
    <source>
        <dbReference type="EMBL" id="KYN42608.1"/>
    </source>
</evidence>
<feature type="region of interest" description="Disordered" evidence="1">
    <location>
        <begin position="1"/>
        <end position="38"/>
    </location>
</feature>
<evidence type="ECO:0000313" key="3">
    <source>
        <dbReference type="Proteomes" id="UP000078541"/>
    </source>
</evidence>
<evidence type="ECO:0000256" key="1">
    <source>
        <dbReference type="SAM" id="MobiDB-lite"/>
    </source>
</evidence>
<dbReference type="Proteomes" id="UP000078541">
    <property type="component" value="Unassembled WGS sequence"/>
</dbReference>
<organism evidence="2 3">
    <name type="scientific">Trachymyrmex septentrionalis</name>
    <dbReference type="NCBI Taxonomy" id="34720"/>
    <lineage>
        <taxon>Eukaryota</taxon>
        <taxon>Metazoa</taxon>
        <taxon>Ecdysozoa</taxon>
        <taxon>Arthropoda</taxon>
        <taxon>Hexapoda</taxon>
        <taxon>Insecta</taxon>
        <taxon>Pterygota</taxon>
        <taxon>Neoptera</taxon>
        <taxon>Endopterygota</taxon>
        <taxon>Hymenoptera</taxon>
        <taxon>Apocrita</taxon>
        <taxon>Aculeata</taxon>
        <taxon>Formicoidea</taxon>
        <taxon>Formicidae</taxon>
        <taxon>Myrmicinae</taxon>
        <taxon>Trachymyrmex</taxon>
    </lineage>
</organism>
<proteinExistence type="predicted"/>
<keyword evidence="3" id="KW-1185">Reference proteome</keyword>
<name>A0A195FQ53_9HYME</name>
<dbReference type="AlphaFoldDB" id="A0A195FQ53"/>
<reference evidence="2 3" key="1">
    <citation type="submission" date="2016-03" db="EMBL/GenBank/DDBJ databases">
        <title>Trachymyrmex septentrionalis WGS genome.</title>
        <authorList>
            <person name="Nygaard S."/>
            <person name="Hu H."/>
            <person name="Boomsma J."/>
            <person name="Zhang G."/>
        </authorList>
    </citation>
    <scope>NUCLEOTIDE SEQUENCE [LARGE SCALE GENOMIC DNA]</scope>
    <source>
        <strain evidence="2">Tsep2-gDNA-1</strain>
        <tissue evidence="2">Whole body</tissue>
    </source>
</reference>
<sequence>MNCPDAFTALAKRQAFQRERDERKRKRKRRTEEQPRRE</sequence>